<evidence type="ECO:0000313" key="1">
    <source>
        <dbReference type="EMBL" id="AUB36716.1"/>
    </source>
</evidence>
<reference evidence="1 2" key="1">
    <citation type="submission" date="2017-11" db="EMBL/GenBank/DDBJ databases">
        <title>Complete genome of a free-living desiccation-tolerant cyanobacterium and its photosynthetic adaptation to extreme terrestrial habitat.</title>
        <authorList>
            <person name="Shang J."/>
        </authorList>
    </citation>
    <scope>NUCLEOTIDE SEQUENCE [LARGE SCALE GENOMIC DNA]</scope>
    <source>
        <strain evidence="1 2">CCNUN1</strain>
    </source>
</reference>
<dbReference type="EMBL" id="CP024785">
    <property type="protein sequence ID" value="AUB36716.1"/>
    <property type="molecule type" value="Genomic_DNA"/>
</dbReference>
<protein>
    <submittedName>
        <fullName evidence="1">Uncharacterized protein</fullName>
    </submittedName>
</protein>
<dbReference type="AlphaFoldDB" id="A0A2K8SML8"/>
<evidence type="ECO:0000313" key="2">
    <source>
        <dbReference type="Proteomes" id="UP000232003"/>
    </source>
</evidence>
<organism evidence="1 2">
    <name type="scientific">Nostoc flagelliforme CCNUN1</name>
    <dbReference type="NCBI Taxonomy" id="2038116"/>
    <lineage>
        <taxon>Bacteria</taxon>
        <taxon>Bacillati</taxon>
        <taxon>Cyanobacteriota</taxon>
        <taxon>Cyanophyceae</taxon>
        <taxon>Nostocales</taxon>
        <taxon>Nostocaceae</taxon>
        <taxon>Nostoc</taxon>
    </lineage>
</organism>
<dbReference type="KEGG" id="nfl:COO91_02639"/>
<proteinExistence type="predicted"/>
<keyword evidence="2" id="KW-1185">Reference proteome</keyword>
<gene>
    <name evidence="1" type="ORF">COO91_02639</name>
</gene>
<dbReference type="Proteomes" id="UP000232003">
    <property type="component" value="Chromosome"/>
</dbReference>
<sequence>MDWERVLLLISISIREGEMPILSAVAGGIPKANALIRPKAIFLDL</sequence>
<accession>A0A2K8SML8</accession>
<name>A0A2K8SML8_9NOSO</name>